<keyword evidence="2" id="KW-1185">Reference proteome</keyword>
<dbReference type="Proteomes" id="UP001274830">
    <property type="component" value="Unassembled WGS sequence"/>
</dbReference>
<organism evidence="1 2">
    <name type="scientific">Recurvomyces mirabilis</name>
    <dbReference type="NCBI Taxonomy" id="574656"/>
    <lineage>
        <taxon>Eukaryota</taxon>
        <taxon>Fungi</taxon>
        <taxon>Dikarya</taxon>
        <taxon>Ascomycota</taxon>
        <taxon>Pezizomycotina</taxon>
        <taxon>Dothideomycetes</taxon>
        <taxon>Dothideomycetidae</taxon>
        <taxon>Mycosphaerellales</taxon>
        <taxon>Teratosphaeriaceae</taxon>
        <taxon>Recurvomyces</taxon>
    </lineage>
</organism>
<name>A0AAE0TTV1_9PEZI</name>
<evidence type="ECO:0000313" key="2">
    <source>
        <dbReference type="Proteomes" id="UP001274830"/>
    </source>
</evidence>
<gene>
    <name evidence="1" type="ORF">LTR78_008345</name>
</gene>
<dbReference type="AlphaFoldDB" id="A0AAE0TTV1"/>
<accession>A0AAE0TTV1</accession>
<proteinExistence type="predicted"/>
<reference evidence="1" key="1">
    <citation type="submission" date="2023-07" db="EMBL/GenBank/DDBJ databases">
        <title>Black Yeasts Isolated from many extreme environments.</title>
        <authorList>
            <person name="Coleine C."/>
            <person name="Stajich J.E."/>
            <person name="Selbmann L."/>
        </authorList>
    </citation>
    <scope>NUCLEOTIDE SEQUENCE</scope>
    <source>
        <strain evidence="1">CCFEE 5485</strain>
    </source>
</reference>
<dbReference type="EMBL" id="JAUTXT010000039">
    <property type="protein sequence ID" value="KAK3671800.1"/>
    <property type="molecule type" value="Genomic_DNA"/>
</dbReference>
<comment type="caution">
    <text evidence="1">The sequence shown here is derived from an EMBL/GenBank/DDBJ whole genome shotgun (WGS) entry which is preliminary data.</text>
</comment>
<evidence type="ECO:0000313" key="1">
    <source>
        <dbReference type="EMBL" id="KAK3671800.1"/>
    </source>
</evidence>
<protein>
    <submittedName>
        <fullName evidence="1">Uncharacterized protein</fullName>
    </submittedName>
</protein>
<sequence length="149" mass="16659">MERHRAAARAQARRERDAEIRTNVPSDFDLDARTERARTLDVLEGAPRTGTSRLLTTYSQNPTTMRDHDRAGAEIEDEFDATGLDLESFTSSRLDSGHAVMTDKRNGRVITSNVDGTEAHMLTMGEPMQCFRLYELRQLQGRMAAAGGM</sequence>